<dbReference type="PATRIC" id="fig|1232683.4.peg.1952"/>
<sequence length="408" mass="45551">MSYELDPGQAMIARHPIFDSQQRVIAYELNYHRDTNLGDMMAMDPDASSSSEVILSTYTSISDQGEVKRVPAFLPIPLDMVNNGTMPKLPAKQVVLMISAPAGRHEECAKALAQIIKDGYRVTLEIGSYTPDLAPLIKLANIVKLDVSLMTEDELKSKVRELLPHKVTLLASNIQSIEQLELCIEAGFKLFEGSFLSRPKVIKGRRVSANQVALMQLIQELQKPSTKPEVLEELIIRDPVLTFKLLRIVNSAAYSLVRKVESIAEAVVLLGMDQVRKWATLIAMTNQDNKPEELSRALLIRGRMCELIAEGEKKPNPGSYFMTGMMSGLHVMLDIDQQTMLEQVPLGDDIKAAIAQHEGDMGRVLELATAYENGDWEKLPADFNVTLFESAYRNSLNWAKESMQAMFE</sequence>
<dbReference type="PANTHER" id="PTHR33525:SF4">
    <property type="entry name" value="CYCLIC DI-GMP PHOSPHODIESTERASE CDGJ"/>
    <property type="match status" value="1"/>
</dbReference>
<dbReference type="InterPro" id="IPR052340">
    <property type="entry name" value="RNase_Y/CdgJ"/>
</dbReference>
<dbReference type="eggNOG" id="COG3434">
    <property type="taxonomic scope" value="Bacteria"/>
</dbReference>
<dbReference type="InterPro" id="IPR013976">
    <property type="entry name" value="HDOD"/>
</dbReference>
<dbReference type="RefSeq" id="WP_036187150.1">
    <property type="nucleotide sequence ID" value="NZ_JMQN01000028.1"/>
</dbReference>
<feature type="domain" description="HDOD" evidence="1">
    <location>
        <begin position="207"/>
        <end position="392"/>
    </location>
</feature>
<dbReference type="Proteomes" id="UP000028252">
    <property type="component" value="Unassembled WGS sequence"/>
</dbReference>
<keyword evidence="3" id="KW-1185">Reference proteome</keyword>
<comment type="caution">
    <text evidence="2">The sequence shown here is derived from an EMBL/GenBank/DDBJ whole genome shotgun (WGS) entry which is preliminary data.</text>
</comment>
<accession>A0A081FZA7</accession>
<dbReference type="AlphaFoldDB" id="A0A081FZA7"/>
<dbReference type="STRING" id="1232683.ADIMK_1989"/>
<organism evidence="2 3">
    <name type="scientific">Marinobacterium lacunae</name>
    <dbReference type="NCBI Taxonomy" id="1232683"/>
    <lineage>
        <taxon>Bacteria</taxon>
        <taxon>Pseudomonadati</taxon>
        <taxon>Pseudomonadota</taxon>
        <taxon>Gammaproteobacteria</taxon>
        <taxon>Oceanospirillales</taxon>
        <taxon>Oceanospirillaceae</taxon>
        <taxon>Marinobacterium</taxon>
    </lineage>
</organism>
<dbReference type="InterPro" id="IPR014408">
    <property type="entry name" value="dGMP_Pdiesterase_EAL/HD-GYP"/>
</dbReference>
<dbReference type="PIRSF" id="PIRSF003180">
    <property type="entry name" value="DiGMPpdiest_YuxH"/>
    <property type="match status" value="1"/>
</dbReference>
<reference evidence="2 3" key="1">
    <citation type="submission" date="2014-04" db="EMBL/GenBank/DDBJ databases">
        <title>Marinobacterium kochiensis sp. nov., isolated from sediment sample collected from Kochi backwaters in Kerala, India.</title>
        <authorList>
            <person name="Singh A."/>
            <person name="Pinnaka A.K."/>
        </authorList>
    </citation>
    <scope>NUCLEOTIDE SEQUENCE [LARGE SCALE GENOMIC DNA]</scope>
    <source>
        <strain evidence="2 3">AK27</strain>
    </source>
</reference>
<dbReference type="Gene3D" id="1.10.3210.10">
    <property type="entry name" value="Hypothetical protein af1432"/>
    <property type="match status" value="1"/>
</dbReference>
<dbReference type="Pfam" id="PF08668">
    <property type="entry name" value="HDOD"/>
    <property type="match status" value="1"/>
</dbReference>
<dbReference type="SUPFAM" id="SSF109604">
    <property type="entry name" value="HD-domain/PDEase-like"/>
    <property type="match status" value="1"/>
</dbReference>
<dbReference type="PROSITE" id="PS51833">
    <property type="entry name" value="HDOD"/>
    <property type="match status" value="1"/>
</dbReference>
<dbReference type="InterPro" id="IPR035919">
    <property type="entry name" value="EAL_sf"/>
</dbReference>
<evidence type="ECO:0000313" key="2">
    <source>
        <dbReference type="EMBL" id="KEA63862.1"/>
    </source>
</evidence>
<evidence type="ECO:0000259" key="1">
    <source>
        <dbReference type="PROSITE" id="PS51833"/>
    </source>
</evidence>
<protein>
    <submittedName>
        <fullName evidence="2">Putative signal transduction protein</fullName>
    </submittedName>
</protein>
<dbReference type="EMBL" id="JMQN01000028">
    <property type="protein sequence ID" value="KEA63862.1"/>
    <property type="molecule type" value="Genomic_DNA"/>
</dbReference>
<proteinExistence type="predicted"/>
<dbReference type="PANTHER" id="PTHR33525">
    <property type="match status" value="1"/>
</dbReference>
<dbReference type="OrthoDB" id="9804751at2"/>
<gene>
    <name evidence="2" type="ORF">ADIMK_1989</name>
</gene>
<dbReference type="SUPFAM" id="SSF141868">
    <property type="entry name" value="EAL domain-like"/>
    <property type="match status" value="1"/>
</dbReference>
<name>A0A081FZA7_9GAMM</name>
<evidence type="ECO:0000313" key="3">
    <source>
        <dbReference type="Proteomes" id="UP000028252"/>
    </source>
</evidence>